<dbReference type="EMBL" id="FQ311435">
    <property type="protein sequence ID" value="CBQ69292.1"/>
    <property type="molecule type" value="Genomic_DNA"/>
</dbReference>
<dbReference type="PANTHER" id="PTHR37487:SF3">
    <property type="entry name" value="CLEAVAGE_POLYADENYLATION SPECIFICITY FACTOR A SUBUNIT N-TERMINAL DOMAIN-CONTAINING PROTEIN"/>
    <property type="match status" value="1"/>
</dbReference>
<evidence type="ECO:0000313" key="3">
    <source>
        <dbReference type="EMBL" id="CBQ69292.1"/>
    </source>
</evidence>
<feature type="region of interest" description="Disordered" evidence="1">
    <location>
        <begin position="685"/>
        <end position="722"/>
    </location>
</feature>
<evidence type="ECO:0000256" key="2">
    <source>
        <dbReference type="SAM" id="Phobius"/>
    </source>
</evidence>
<name>E6ZPY5_SPORE</name>
<feature type="compositionally biased region" description="Polar residues" evidence="1">
    <location>
        <begin position="705"/>
        <end position="721"/>
    </location>
</feature>
<feature type="compositionally biased region" description="Polar residues" evidence="1">
    <location>
        <begin position="647"/>
        <end position="659"/>
    </location>
</feature>
<proteinExistence type="predicted"/>
<keyword evidence="2" id="KW-1133">Transmembrane helix</keyword>
<dbReference type="PANTHER" id="PTHR37487">
    <property type="entry name" value="CHROMOSOME 1, WHOLE GENOME SHOTGUN SEQUENCE"/>
    <property type="match status" value="1"/>
</dbReference>
<feature type="transmembrane region" description="Helical" evidence="2">
    <location>
        <begin position="442"/>
        <end position="467"/>
    </location>
</feature>
<dbReference type="VEuPathDB" id="FungiDB:sr15361"/>
<keyword evidence="4" id="KW-1185">Reference proteome</keyword>
<feature type="region of interest" description="Disordered" evidence="1">
    <location>
        <begin position="788"/>
        <end position="808"/>
    </location>
</feature>
<accession>E6ZPY5</accession>
<dbReference type="eggNOG" id="ENOG502R0TR">
    <property type="taxonomic scope" value="Eukaryota"/>
</dbReference>
<feature type="region of interest" description="Disordered" evidence="1">
    <location>
        <begin position="639"/>
        <end position="670"/>
    </location>
</feature>
<feature type="region of interest" description="Disordered" evidence="1">
    <location>
        <begin position="37"/>
        <end position="57"/>
    </location>
</feature>
<feature type="compositionally biased region" description="Low complexity" evidence="1">
    <location>
        <begin position="43"/>
        <end position="52"/>
    </location>
</feature>
<dbReference type="OrthoDB" id="2552394at2759"/>
<keyword evidence="2" id="KW-0812">Transmembrane</keyword>
<protein>
    <submittedName>
        <fullName evidence="3">Uncharacterized protein</fullName>
    </submittedName>
</protein>
<sequence length="849" mass="89522">MRDQPCHCGCGLDAASSSRASFDPIAASTRVVTRTRASRRSRVSATSSSTSTLEEATYPNDAQPLLPACIDVMHRARTRAPLRKSLRPLSRSSSVLLLVIMLLCSCVTTIAASAVPVATATSAISSISAASNASTLATPTATPSPSSDAGTNKQLVAVATNAATSSAPVNHNINIGVSQPTMCQPMNITFDPSRGTPPYTVMISFEDYWPVTISLPASFDDATKDLWLYQYDMPLFTGNTTNPSLIVSVTDSTGLMANSSSFVQALSPSNGATCAPFQYSSSFIFYTQHPASMCQDYDIFWNGSYAPPVSAIFLPEAAPPIYVTAPSLSSNNMSWPVAMAGGTRFLLTLGDSRATNGNAGVSKLNIVALNEYISNDCIKQANYPHKLFAPTTTASPADIFPDATTTLASLATNGANVATVTVIETIRNGRRIQNSKGGLSSLAFLIIVIVVFVTIGFAGGAAGWFCFKRRQKRNQNIRAWDLPKDDPSVPFSADPNMPIAPGFFGRTMTGHDSTDASARGMRATADQSSVDPVSLSSRPLARAPSARASLRSWTSSAFDHLQLAATGTQNGGRHLNASADDYAMMDTAAVAAAAAPGRPNSREAWSPTDSVPRAFGFYSDDPQSLGSAAYYDARLQHRTGSPPVASRATSLDGASTKSTRVGPGPTFRPDAASQAAYQDLLAYNNTNTTTSPTSGVERPLPFSSAARSQTSGSGVSPTSRTHGWAEIFEGSTASTQIVRHADAGLLLDDNDDGDELLSLGQGRLMELPPQYDTIHPSDGRSPLRAAALQGRDQSGNDNPFASPQISPVHANTHGLVSVDISDAALHRPAEVHAADLVDDNDDESAFWAH</sequence>
<dbReference type="HOGENOM" id="CLU_337421_0_0_1"/>
<dbReference type="AlphaFoldDB" id="E6ZPY5"/>
<feature type="transmembrane region" description="Helical" evidence="2">
    <location>
        <begin position="95"/>
        <end position="118"/>
    </location>
</feature>
<keyword evidence="2" id="KW-0472">Membrane</keyword>
<gene>
    <name evidence="3" type="ORF">sr15361</name>
</gene>
<feature type="compositionally biased region" description="Polar residues" evidence="1">
    <location>
        <begin position="791"/>
        <end position="805"/>
    </location>
</feature>
<organism evidence="3 4">
    <name type="scientific">Sporisorium reilianum (strain SRZ2)</name>
    <name type="common">Maize head smut fungus</name>
    <dbReference type="NCBI Taxonomy" id="999809"/>
    <lineage>
        <taxon>Eukaryota</taxon>
        <taxon>Fungi</taxon>
        <taxon>Dikarya</taxon>
        <taxon>Basidiomycota</taxon>
        <taxon>Ustilaginomycotina</taxon>
        <taxon>Ustilaginomycetes</taxon>
        <taxon>Ustilaginales</taxon>
        <taxon>Ustilaginaceae</taxon>
        <taxon>Sporisorium</taxon>
    </lineage>
</organism>
<reference evidence="3 4" key="1">
    <citation type="journal article" date="2010" name="Science">
        <title>Pathogenicity determinants in smut fungi revealed by genome comparison.</title>
        <authorList>
            <person name="Schirawski J."/>
            <person name="Mannhaupt G."/>
            <person name="Muench K."/>
            <person name="Brefort T."/>
            <person name="Schipper K."/>
            <person name="Doehlemann G."/>
            <person name="Di Stasio M."/>
            <person name="Roessel N."/>
            <person name="Mendoza-Mendoza A."/>
            <person name="Pester D."/>
            <person name="Mueller O."/>
            <person name="Winterberg B."/>
            <person name="Meyer E."/>
            <person name="Ghareeb H."/>
            <person name="Wollenberg T."/>
            <person name="Muensterkoetter M."/>
            <person name="Wong P."/>
            <person name="Walter M."/>
            <person name="Stukenbrock E."/>
            <person name="Gueldener U."/>
            <person name="Kahmann R."/>
        </authorList>
    </citation>
    <scope>NUCLEOTIDE SEQUENCE [LARGE SCALE GENOMIC DNA]</scope>
    <source>
        <strain evidence="4">SRZ2</strain>
    </source>
</reference>
<evidence type="ECO:0000313" key="4">
    <source>
        <dbReference type="Proteomes" id="UP000008867"/>
    </source>
</evidence>
<dbReference type="Proteomes" id="UP000008867">
    <property type="component" value="Chromosome 14"/>
</dbReference>
<evidence type="ECO:0000256" key="1">
    <source>
        <dbReference type="SAM" id="MobiDB-lite"/>
    </source>
</evidence>